<dbReference type="EMBL" id="NLAX01000696">
    <property type="protein sequence ID" value="PKS08436.1"/>
    <property type="molecule type" value="Genomic_DNA"/>
</dbReference>
<evidence type="ECO:0000259" key="2">
    <source>
        <dbReference type="Pfam" id="PF06985"/>
    </source>
</evidence>
<dbReference type="VEuPathDB" id="FungiDB:jhhlp_005147"/>
<evidence type="ECO:0000313" key="3">
    <source>
        <dbReference type="EMBL" id="PKS08436.1"/>
    </source>
</evidence>
<dbReference type="InParanoid" id="A0A2N3N7L9"/>
<dbReference type="Pfam" id="PF06985">
    <property type="entry name" value="HET"/>
    <property type="match status" value="1"/>
</dbReference>
<dbReference type="PANTHER" id="PTHR33112:SF16">
    <property type="entry name" value="HETEROKARYON INCOMPATIBILITY DOMAIN-CONTAINING PROTEIN"/>
    <property type="match status" value="1"/>
</dbReference>
<dbReference type="InterPro" id="IPR010730">
    <property type="entry name" value="HET"/>
</dbReference>
<dbReference type="PANTHER" id="PTHR33112">
    <property type="entry name" value="DOMAIN PROTEIN, PUTATIVE-RELATED"/>
    <property type="match status" value="1"/>
</dbReference>
<dbReference type="OrthoDB" id="5347061at2759"/>
<gene>
    <name evidence="3" type="ORF">jhhlp_005147</name>
</gene>
<protein>
    <recommendedName>
        <fullName evidence="2">Heterokaryon incompatibility domain-containing protein</fullName>
    </recommendedName>
</protein>
<comment type="caution">
    <text evidence="3">The sequence shown here is derived from an EMBL/GenBank/DDBJ whole genome shotgun (WGS) entry which is preliminary data.</text>
</comment>
<feature type="domain" description="Heterokaryon incompatibility" evidence="2">
    <location>
        <begin position="212"/>
        <end position="378"/>
    </location>
</feature>
<feature type="region of interest" description="Disordered" evidence="1">
    <location>
        <begin position="531"/>
        <end position="550"/>
    </location>
</feature>
<reference evidence="3 4" key="1">
    <citation type="journal article" date="2017" name="G3 (Bethesda)">
        <title>First Draft Genome Sequence of the Pathogenic Fungus Lomentospora prolificans (Formerly Scedosporium prolificans).</title>
        <authorList>
            <person name="Luo R."/>
            <person name="Zimin A."/>
            <person name="Workman R."/>
            <person name="Fan Y."/>
            <person name="Pertea G."/>
            <person name="Grossman N."/>
            <person name="Wear M.P."/>
            <person name="Jia B."/>
            <person name="Miller H."/>
            <person name="Casadevall A."/>
            <person name="Timp W."/>
            <person name="Zhang S.X."/>
            <person name="Salzberg S.L."/>
        </authorList>
    </citation>
    <scope>NUCLEOTIDE SEQUENCE [LARGE SCALE GENOMIC DNA]</scope>
    <source>
        <strain evidence="3 4">JHH-5317</strain>
    </source>
</reference>
<keyword evidence="4" id="KW-1185">Reference proteome</keyword>
<accession>A0A2N3N7L9</accession>
<proteinExistence type="predicted"/>
<evidence type="ECO:0000256" key="1">
    <source>
        <dbReference type="SAM" id="MobiDB-lite"/>
    </source>
</evidence>
<name>A0A2N3N7L9_9PEZI</name>
<dbReference type="AlphaFoldDB" id="A0A2N3N7L9"/>
<evidence type="ECO:0000313" key="4">
    <source>
        <dbReference type="Proteomes" id="UP000233524"/>
    </source>
</evidence>
<dbReference type="STRING" id="41688.A0A2N3N7L9"/>
<dbReference type="Proteomes" id="UP000233524">
    <property type="component" value="Unassembled WGS sequence"/>
</dbReference>
<feature type="compositionally biased region" description="Low complexity" evidence="1">
    <location>
        <begin position="541"/>
        <end position="550"/>
    </location>
</feature>
<sequence length="701" mass="79131">MYNDEMLYEWEWEGSERQGRRTTTLANWLAGIAEPGSQTARVCCKGCVNFDVSNLPGYQTAYTERYALYDHTVSLERLLDTASSGCRRCQVLAQAYFFLSPSDDGDIRLKFLPSSVVMSRPMACLEVLPVDESALGVMGFPRPGKGRRRHASMNTQEPYEVITLAINECIRDHPDCRPPSGQVLPARLVEVPSLDGSPVKVVTTPATSDIEYTALSHCWGKYPLLKLLKHHGSGDVEFEWAELPQSFKDACKVTRYLNQKYVWIDSLCIIQDDPGDWRREAAKMGSIYEGSYVTIAAADAAGSVDGFLHPRYEANNFTVDDSNGNLVRFVARDYDLKMHNFRFFHYGDTPDHEWLMRPVDMDQKYVNPILLRGWCFQERLMAKRILHFKRYEFLLECNMGVRCECSGMIKVRHGTIKSHLNVMLKHTLNSFDLIKAAKVHESLFEHIGMRRSIEPASPNADERFMQMWEAIIEIYSRTAFTYEEDVLPALGALARFFQTKMPGWTYLAGLWKEALPRGLMWTMKNTRGLDARKARRTKPEASQSQGGMAASAPVAPSFTWAALAGRVRYRTAEYARKLEVEVVAAGVDAVGNEVYGDVGTGFVVLRGRVVAFRFPRYFPQDFGNNRGSGDQALGGSIAIHDGWEDGYCSHSEQEVQICKDIMADTWELTSKVESGMETMGRVAGFDTSEEHASYFYPIPAP</sequence>
<organism evidence="3 4">
    <name type="scientific">Lomentospora prolificans</name>
    <dbReference type="NCBI Taxonomy" id="41688"/>
    <lineage>
        <taxon>Eukaryota</taxon>
        <taxon>Fungi</taxon>
        <taxon>Dikarya</taxon>
        <taxon>Ascomycota</taxon>
        <taxon>Pezizomycotina</taxon>
        <taxon>Sordariomycetes</taxon>
        <taxon>Hypocreomycetidae</taxon>
        <taxon>Microascales</taxon>
        <taxon>Microascaceae</taxon>
        <taxon>Lomentospora</taxon>
    </lineage>
</organism>